<dbReference type="Proteomes" id="UP001141422">
    <property type="component" value="Unassembled WGS sequence"/>
</dbReference>
<reference evidence="1" key="1">
    <citation type="submission" date="2022-12" db="EMBL/GenBank/DDBJ databases">
        <title>Isolation and characterisation of novel Methanocorpusculum spp. from native Australian herbivores indicates the genus is ancestrally host-associated.</title>
        <authorList>
            <person name="Volmer J.G."/>
            <person name="Soo R.M."/>
            <person name="Evans P.N."/>
            <person name="Hoedt E.C."/>
            <person name="Astorga Alsina A.L."/>
            <person name="Woodcroft B.J."/>
            <person name="Tyson G.W."/>
            <person name="Hugenholtz P."/>
            <person name="Morrison M."/>
        </authorList>
    </citation>
    <scope>NUCLEOTIDE SEQUENCE</scope>
    <source>
        <strain evidence="1">MG</strain>
    </source>
</reference>
<protein>
    <submittedName>
        <fullName evidence="1">Uncharacterized protein</fullName>
    </submittedName>
</protein>
<accession>A0ABT4IG98</accession>
<evidence type="ECO:0000313" key="2">
    <source>
        <dbReference type="Proteomes" id="UP001141422"/>
    </source>
</evidence>
<keyword evidence="2" id="KW-1185">Reference proteome</keyword>
<comment type="caution">
    <text evidence="1">The sequence shown here is derived from an EMBL/GenBank/DDBJ whole genome shotgun (WGS) entry which is preliminary data.</text>
</comment>
<proteinExistence type="predicted"/>
<organism evidence="1 2">
    <name type="scientific">Methanocorpusculum petauri</name>
    <dbReference type="NCBI Taxonomy" id="3002863"/>
    <lineage>
        <taxon>Archaea</taxon>
        <taxon>Methanobacteriati</taxon>
        <taxon>Methanobacteriota</taxon>
        <taxon>Stenosarchaea group</taxon>
        <taxon>Methanomicrobia</taxon>
        <taxon>Methanomicrobiales</taxon>
        <taxon>Methanocorpusculaceae</taxon>
        <taxon>Methanocorpusculum</taxon>
    </lineage>
</organism>
<name>A0ABT4IG98_9EURY</name>
<sequence length="48" mass="4948">MSRLVFRPLSIWFVLVRVACGGDGVCCGSVVLAGGLCGGGRGRLTGFF</sequence>
<evidence type="ECO:0000313" key="1">
    <source>
        <dbReference type="EMBL" id="MCZ0860752.1"/>
    </source>
</evidence>
<gene>
    <name evidence="1" type="ORF">O0S10_05835</name>
</gene>
<dbReference type="EMBL" id="JAPTGB010000010">
    <property type="protein sequence ID" value="MCZ0860752.1"/>
    <property type="molecule type" value="Genomic_DNA"/>
</dbReference>